<dbReference type="PANTHER" id="PTHR31435">
    <property type="entry name" value="PROTEIN NATD1"/>
    <property type="match status" value="1"/>
</dbReference>
<reference evidence="2 3" key="1">
    <citation type="journal article" date="2018" name="Front. Microbiol.">
        <title>Description and Comparative Genomics of Macrococcus caseolyticus subsp. hominis subsp. nov., Macrococcus goetzii sp. nov., Macrococcus epidermidis sp. nov., and Macrococcus bohemicus sp. nov., Novel Macrococci From Human Clinical Material With Virulence Potential and Suspected Uptake of Foreign DNA by Natural Transformation.</title>
        <authorList>
            <person name="Maslanova I."/>
            <person name="Wertheimer Z."/>
            <person name="Sedlacek I."/>
            <person name="Svec P."/>
            <person name="Indrakova A."/>
            <person name="Kovarovic V."/>
            <person name="Schumann P."/>
            <person name="Sproer C."/>
            <person name="Kralova S."/>
            <person name="Sedo O."/>
            <person name="Kristofova L."/>
            <person name="Vrbovska V."/>
            <person name="Fuzik T."/>
            <person name="Petras P."/>
            <person name="Zdrahal Z."/>
            <person name="Ruzickova V."/>
            <person name="Doskar J."/>
            <person name="Pantucek R."/>
        </authorList>
    </citation>
    <scope>NUCLEOTIDE SEQUENCE [LARGE SCALE GENOMIC DNA]</scope>
    <source>
        <strain evidence="2 3">03/115</strain>
    </source>
</reference>
<dbReference type="AlphaFoldDB" id="A0A328A2U6"/>
<dbReference type="Pfam" id="PF14542">
    <property type="entry name" value="Acetyltransf_CG"/>
    <property type="match status" value="1"/>
</dbReference>
<name>A0A328A2U6_9STAP</name>
<evidence type="ECO:0000259" key="1">
    <source>
        <dbReference type="PROSITE" id="PS51729"/>
    </source>
</evidence>
<protein>
    <submittedName>
        <fullName evidence="2">GNAT family N-acetyltransferase</fullName>
    </submittedName>
</protein>
<keyword evidence="2" id="KW-0808">Transferase</keyword>
<dbReference type="PROSITE" id="PS51729">
    <property type="entry name" value="GNAT_YJDJ"/>
    <property type="match status" value="1"/>
</dbReference>
<dbReference type="EMBL" id="PZJG01000006">
    <property type="protein sequence ID" value="RAK48840.1"/>
    <property type="molecule type" value="Genomic_DNA"/>
</dbReference>
<gene>
    <name evidence="2" type="ORF">BHX94_09320</name>
</gene>
<dbReference type="OrthoDB" id="9793389at2"/>
<dbReference type="Proteomes" id="UP000249579">
    <property type="component" value="Unassembled WGS sequence"/>
</dbReference>
<dbReference type="Gene3D" id="3.40.630.30">
    <property type="match status" value="1"/>
</dbReference>
<dbReference type="InterPro" id="IPR045057">
    <property type="entry name" value="Gcn5-rel_NAT"/>
</dbReference>
<dbReference type="CDD" id="cd04301">
    <property type="entry name" value="NAT_SF"/>
    <property type="match status" value="1"/>
</dbReference>
<proteinExistence type="predicted"/>
<sequence length="92" mass="10415">MFVVKIIQGNNKFYIGDEAQPEAEITFQPSGQDTITIDHTYTDPSLRGQGIAKELVLKVTDYAKENNLKIIPLCSYARIVMERDDALKQLIK</sequence>
<dbReference type="InterPro" id="IPR031165">
    <property type="entry name" value="GNAT_YJDJ"/>
</dbReference>
<feature type="domain" description="N-acetyltransferase" evidence="1">
    <location>
        <begin position="5"/>
        <end position="92"/>
    </location>
</feature>
<organism evidence="2 3">
    <name type="scientific">Macrococcoides bohemicum</name>
    <dbReference type="NCBI Taxonomy" id="1903056"/>
    <lineage>
        <taxon>Bacteria</taxon>
        <taxon>Bacillati</taxon>
        <taxon>Bacillota</taxon>
        <taxon>Bacilli</taxon>
        <taxon>Bacillales</taxon>
        <taxon>Staphylococcaceae</taxon>
        <taxon>Macrococcoides</taxon>
    </lineage>
</organism>
<dbReference type="PANTHER" id="PTHR31435:SF10">
    <property type="entry name" value="BSR4717 PROTEIN"/>
    <property type="match status" value="1"/>
</dbReference>
<evidence type="ECO:0000313" key="3">
    <source>
        <dbReference type="Proteomes" id="UP000249579"/>
    </source>
</evidence>
<comment type="caution">
    <text evidence="2">The sequence shown here is derived from an EMBL/GenBank/DDBJ whole genome shotgun (WGS) entry which is preliminary data.</text>
</comment>
<evidence type="ECO:0000313" key="2">
    <source>
        <dbReference type="EMBL" id="RAK48840.1"/>
    </source>
</evidence>
<accession>A0A328A2U6</accession>
<dbReference type="SUPFAM" id="SSF55729">
    <property type="entry name" value="Acyl-CoA N-acyltransferases (Nat)"/>
    <property type="match status" value="1"/>
</dbReference>
<dbReference type="GO" id="GO:0016740">
    <property type="term" value="F:transferase activity"/>
    <property type="evidence" value="ECO:0007669"/>
    <property type="project" value="UniProtKB-KW"/>
</dbReference>
<dbReference type="InterPro" id="IPR016181">
    <property type="entry name" value="Acyl_CoA_acyltransferase"/>
</dbReference>